<dbReference type="InterPro" id="IPR001279">
    <property type="entry name" value="Metallo-B-lactamas"/>
</dbReference>
<keyword evidence="5 7" id="KW-0378">Hydrolase</keyword>
<feature type="binding site" evidence="7">
    <location>
        <position position="129"/>
    </location>
    <ligand>
        <name>Zn(2+)</name>
        <dbReference type="ChEBI" id="CHEBI:29105"/>
        <label>2</label>
    </ligand>
</feature>
<evidence type="ECO:0000256" key="7">
    <source>
        <dbReference type="HAMAP-Rule" id="MF_01374"/>
    </source>
</evidence>
<dbReference type="EMBL" id="CP154858">
    <property type="protein sequence ID" value="XDT72925.1"/>
    <property type="molecule type" value="Genomic_DNA"/>
</dbReference>
<comment type="pathway">
    <text evidence="2 7">Secondary metabolite metabolism; methylglyoxal degradation; (R)-lactate from methylglyoxal: step 2/2.</text>
</comment>
<dbReference type="HAMAP" id="MF_01374">
    <property type="entry name" value="Glyoxalase_2"/>
    <property type="match status" value="1"/>
</dbReference>
<dbReference type="AlphaFoldDB" id="A0AB39UXL0"/>
<keyword evidence="4 7" id="KW-0479">Metal-binding</keyword>
<dbReference type="GO" id="GO:0004416">
    <property type="term" value="F:hydroxyacylglutathione hydrolase activity"/>
    <property type="evidence" value="ECO:0007669"/>
    <property type="project" value="UniProtKB-UniRule"/>
</dbReference>
<evidence type="ECO:0000313" key="9">
    <source>
        <dbReference type="EMBL" id="XDT72925.1"/>
    </source>
</evidence>
<keyword evidence="6 7" id="KW-0862">Zinc</keyword>
<feature type="binding site" evidence="7">
    <location>
        <position position="57"/>
    </location>
    <ligand>
        <name>Zn(2+)</name>
        <dbReference type="ChEBI" id="CHEBI:29105"/>
        <label>2</label>
    </ligand>
</feature>
<feature type="binding site" evidence="7">
    <location>
        <position position="129"/>
    </location>
    <ligand>
        <name>Zn(2+)</name>
        <dbReference type="ChEBI" id="CHEBI:29105"/>
        <label>1</label>
    </ligand>
</feature>
<dbReference type="CDD" id="cd07723">
    <property type="entry name" value="hydroxyacylglutathione_hydrolase_MBL-fold"/>
    <property type="match status" value="1"/>
</dbReference>
<dbReference type="Gene3D" id="3.60.15.10">
    <property type="entry name" value="Ribonuclease Z/Hydroxyacylglutathione hydrolase-like"/>
    <property type="match status" value="1"/>
</dbReference>
<dbReference type="GO" id="GO:0046872">
    <property type="term" value="F:metal ion binding"/>
    <property type="evidence" value="ECO:0007669"/>
    <property type="project" value="UniProtKB-KW"/>
</dbReference>
<dbReference type="EC" id="3.1.2.6" evidence="7"/>
<dbReference type="SUPFAM" id="SSF56281">
    <property type="entry name" value="Metallo-hydrolase/oxidoreductase"/>
    <property type="match status" value="1"/>
</dbReference>
<dbReference type="InterPro" id="IPR036866">
    <property type="entry name" value="RibonucZ/Hydroxyglut_hydro"/>
</dbReference>
<dbReference type="RefSeq" id="WP_369601926.1">
    <property type="nucleotide sequence ID" value="NZ_CP154858.1"/>
</dbReference>
<name>A0AB39UXL0_9GAMM</name>
<dbReference type="Pfam" id="PF00753">
    <property type="entry name" value="Lactamase_B"/>
    <property type="match status" value="1"/>
</dbReference>
<dbReference type="PANTHER" id="PTHR43705:SF1">
    <property type="entry name" value="HYDROXYACYLGLUTATHIONE HYDROLASE GLOB"/>
    <property type="match status" value="1"/>
</dbReference>
<evidence type="ECO:0000256" key="1">
    <source>
        <dbReference type="ARBA" id="ARBA00001623"/>
    </source>
</evidence>
<comment type="similarity">
    <text evidence="3 7">Belongs to the metallo-beta-lactamase superfamily. Glyoxalase II family.</text>
</comment>
<accession>A0AB39UXL0</accession>
<dbReference type="InterPro" id="IPR017782">
    <property type="entry name" value="Hydroxyacylglutathione_Hdrlase"/>
</dbReference>
<dbReference type="InterPro" id="IPR035680">
    <property type="entry name" value="Clx_II_MBL"/>
</dbReference>
<dbReference type="InterPro" id="IPR050110">
    <property type="entry name" value="Glyoxalase_II_hydrolase"/>
</dbReference>
<evidence type="ECO:0000256" key="5">
    <source>
        <dbReference type="ARBA" id="ARBA00022801"/>
    </source>
</evidence>
<evidence type="ECO:0000256" key="3">
    <source>
        <dbReference type="ARBA" id="ARBA00006759"/>
    </source>
</evidence>
<proteinExistence type="inferred from homology"/>
<dbReference type="InterPro" id="IPR032282">
    <property type="entry name" value="HAGH_C"/>
</dbReference>
<evidence type="ECO:0000256" key="2">
    <source>
        <dbReference type="ARBA" id="ARBA00004963"/>
    </source>
</evidence>
<evidence type="ECO:0000256" key="6">
    <source>
        <dbReference type="ARBA" id="ARBA00022833"/>
    </source>
</evidence>
<comment type="function">
    <text evidence="7">Thiolesterase that catalyzes the hydrolysis of S-D-lactoyl-glutathione to form glutathione and D-lactic acid.</text>
</comment>
<feature type="domain" description="Metallo-beta-lactamase" evidence="8">
    <location>
        <begin position="11"/>
        <end position="167"/>
    </location>
</feature>
<comment type="catalytic activity">
    <reaction evidence="1 7">
        <text>an S-(2-hydroxyacyl)glutathione + H2O = a 2-hydroxy carboxylate + glutathione + H(+)</text>
        <dbReference type="Rhea" id="RHEA:21864"/>
        <dbReference type="ChEBI" id="CHEBI:15377"/>
        <dbReference type="ChEBI" id="CHEBI:15378"/>
        <dbReference type="ChEBI" id="CHEBI:57925"/>
        <dbReference type="ChEBI" id="CHEBI:58896"/>
        <dbReference type="ChEBI" id="CHEBI:71261"/>
        <dbReference type="EC" id="3.1.2.6"/>
    </reaction>
</comment>
<comment type="cofactor">
    <cofactor evidence="7">
        <name>Zn(2+)</name>
        <dbReference type="ChEBI" id="CHEBI:29105"/>
    </cofactor>
    <text evidence="7">Binds 2 Zn(2+) ions per subunit.</text>
</comment>
<organism evidence="9">
    <name type="scientific">Thermohahella caldifontis</name>
    <dbReference type="NCBI Taxonomy" id="3142973"/>
    <lineage>
        <taxon>Bacteria</taxon>
        <taxon>Pseudomonadati</taxon>
        <taxon>Pseudomonadota</taxon>
        <taxon>Gammaproteobacteria</taxon>
        <taxon>Oceanospirillales</taxon>
        <taxon>Hahellaceae</taxon>
        <taxon>Thermohahella</taxon>
    </lineage>
</organism>
<dbReference type="KEGG" id="tcd:AAIA72_02760"/>
<dbReference type="GO" id="GO:0019243">
    <property type="term" value="P:methylglyoxal catabolic process to D-lactate via S-lactoyl-glutathione"/>
    <property type="evidence" value="ECO:0007669"/>
    <property type="project" value="UniProtKB-UniRule"/>
</dbReference>
<protein>
    <recommendedName>
        <fullName evidence="7">Hydroxyacylglutathione hydrolase</fullName>
        <ecNumber evidence="7">3.1.2.6</ecNumber>
    </recommendedName>
    <alternativeName>
        <fullName evidence="7">Glyoxalase II</fullName>
        <shortName evidence="7">Glx II</shortName>
    </alternativeName>
</protein>
<dbReference type="PANTHER" id="PTHR43705">
    <property type="entry name" value="HYDROXYACYLGLUTATHIONE HYDROLASE"/>
    <property type="match status" value="1"/>
</dbReference>
<feature type="binding site" evidence="7">
    <location>
        <position position="52"/>
    </location>
    <ligand>
        <name>Zn(2+)</name>
        <dbReference type="ChEBI" id="CHEBI:29105"/>
        <label>1</label>
    </ligand>
</feature>
<evidence type="ECO:0000259" key="8">
    <source>
        <dbReference type="SMART" id="SM00849"/>
    </source>
</evidence>
<feature type="binding site" evidence="7">
    <location>
        <position position="56"/>
    </location>
    <ligand>
        <name>Zn(2+)</name>
        <dbReference type="ChEBI" id="CHEBI:29105"/>
        <label>2</label>
    </ligand>
</feature>
<dbReference type="PIRSF" id="PIRSF005457">
    <property type="entry name" value="Glx"/>
    <property type="match status" value="1"/>
</dbReference>
<dbReference type="SMART" id="SM00849">
    <property type="entry name" value="Lactamase_B"/>
    <property type="match status" value="1"/>
</dbReference>
<comment type="subunit">
    <text evidence="7">Monomer.</text>
</comment>
<dbReference type="NCBIfam" id="TIGR03413">
    <property type="entry name" value="GSH_gloB"/>
    <property type="match status" value="1"/>
</dbReference>
<evidence type="ECO:0000256" key="4">
    <source>
        <dbReference type="ARBA" id="ARBA00022723"/>
    </source>
</evidence>
<sequence>MTIFPIPAFQDNYIWCWQSPQGLWVVDPGDAAAVERVSGKLNHPVAGIVVTHHHPDHTGGIRRLAERWSPEVIGSASSRFQPLTRTVQDGETVEAGGIALRMLEVPGHTLDHVAWFGHTDAFPVLFCGDTLFSGGCGRLFEGSAEQMTASLARILSLPDETRLYPAHEYTLANFRFAARLFPDDEAIQERLAEVEDCLAKGQPTLPVTLGLEKRTNVFLRALTDPVLQRAIQSQTETRLQHPADFFATIRAWKDAA</sequence>
<dbReference type="Pfam" id="PF16123">
    <property type="entry name" value="HAGH_C"/>
    <property type="match status" value="1"/>
</dbReference>
<gene>
    <name evidence="7 9" type="primary">gloB</name>
    <name evidence="9" type="ORF">AAIA72_02760</name>
</gene>
<feature type="binding site" evidence="7">
    <location>
        <position position="167"/>
    </location>
    <ligand>
        <name>Zn(2+)</name>
        <dbReference type="ChEBI" id="CHEBI:29105"/>
        <label>2</label>
    </ligand>
</feature>
<feature type="binding site" evidence="7">
    <location>
        <position position="108"/>
    </location>
    <ligand>
        <name>Zn(2+)</name>
        <dbReference type="ChEBI" id="CHEBI:29105"/>
        <label>1</label>
    </ligand>
</feature>
<reference evidence="9" key="1">
    <citation type="submission" date="2024-05" db="EMBL/GenBank/DDBJ databases">
        <title>Genome sequencing of novel strain.</title>
        <authorList>
            <person name="Ganbat D."/>
            <person name="Ganbat S."/>
            <person name="Lee S.-J."/>
        </authorList>
    </citation>
    <scope>NUCLEOTIDE SEQUENCE</scope>
    <source>
        <strain evidence="9">SMD15-11</strain>
    </source>
</reference>
<feature type="binding site" evidence="7">
    <location>
        <position position="54"/>
    </location>
    <ligand>
        <name>Zn(2+)</name>
        <dbReference type="ChEBI" id="CHEBI:29105"/>
        <label>1</label>
    </ligand>
</feature>